<feature type="transmembrane region" description="Helical" evidence="1">
    <location>
        <begin position="6"/>
        <end position="27"/>
    </location>
</feature>
<dbReference type="SUPFAM" id="SSF53955">
    <property type="entry name" value="Lysozyme-like"/>
    <property type="match status" value="1"/>
</dbReference>
<comment type="caution">
    <text evidence="3">The sequence shown here is derived from an EMBL/GenBank/DDBJ whole genome shotgun (WGS) entry which is preliminary data.</text>
</comment>
<dbReference type="PANTHER" id="PTHR37423">
    <property type="entry name" value="SOLUBLE LYTIC MUREIN TRANSGLYCOSYLASE-RELATED"/>
    <property type="match status" value="1"/>
</dbReference>
<evidence type="ECO:0000259" key="2">
    <source>
        <dbReference type="Pfam" id="PF01464"/>
    </source>
</evidence>
<keyword evidence="4" id="KW-1185">Reference proteome</keyword>
<feature type="domain" description="Transglycosylase SLT" evidence="2">
    <location>
        <begin position="40"/>
        <end position="150"/>
    </location>
</feature>
<dbReference type="RefSeq" id="WP_028256952.1">
    <property type="nucleotide sequence ID" value="NZ_JRNT01000005.1"/>
</dbReference>
<dbReference type="Pfam" id="PF01464">
    <property type="entry name" value="SLT"/>
    <property type="match status" value="1"/>
</dbReference>
<reference evidence="3 4" key="1">
    <citation type="submission" date="2014-07" db="EMBL/GenBank/DDBJ databases">
        <authorList>
            <person name="McCorrison J."/>
            <person name="Sanka R."/>
            <person name="Torralba M."/>
            <person name="Gillis M."/>
            <person name="Haft D.H."/>
            <person name="Methe B."/>
            <person name="Sutton G."/>
            <person name="Nelson K.E."/>
        </authorList>
    </citation>
    <scope>NUCLEOTIDE SEQUENCE [LARGE SCALE GENOMIC DNA]</scope>
    <source>
        <strain evidence="3 4">DNF00314</strain>
    </source>
</reference>
<evidence type="ECO:0000256" key="1">
    <source>
        <dbReference type="SAM" id="Phobius"/>
    </source>
</evidence>
<dbReference type="eggNOG" id="COG0741">
    <property type="taxonomic scope" value="Bacteria"/>
</dbReference>
<protein>
    <submittedName>
        <fullName evidence="3">Transglycosylase</fullName>
    </submittedName>
</protein>
<evidence type="ECO:0000313" key="3">
    <source>
        <dbReference type="EMBL" id="KGF48255.1"/>
    </source>
</evidence>
<name>A0A096ANB5_9FIRM</name>
<dbReference type="Proteomes" id="UP000029628">
    <property type="component" value="Unassembled WGS sequence"/>
</dbReference>
<dbReference type="PANTHER" id="PTHR37423:SF2">
    <property type="entry name" value="MEMBRANE-BOUND LYTIC MUREIN TRANSGLYCOSYLASE C"/>
    <property type="match status" value="1"/>
</dbReference>
<keyword evidence="1" id="KW-1133">Transmembrane helix</keyword>
<dbReference type="Gene3D" id="1.10.530.10">
    <property type="match status" value="1"/>
</dbReference>
<accession>A0A096ANB5</accession>
<organism evidence="3 4">
    <name type="scientific">Veillonella montpellierensis DNF00314</name>
    <dbReference type="NCBI Taxonomy" id="1401067"/>
    <lineage>
        <taxon>Bacteria</taxon>
        <taxon>Bacillati</taxon>
        <taxon>Bacillota</taxon>
        <taxon>Negativicutes</taxon>
        <taxon>Veillonellales</taxon>
        <taxon>Veillonellaceae</taxon>
        <taxon>Veillonella</taxon>
    </lineage>
</organism>
<evidence type="ECO:0000313" key="4">
    <source>
        <dbReference type="Proteomes" id="UP000029628"/>
    </source>
</evidence>
<dbReference type="CDD" id="cd16896">
    <property type="entry name" value="LT_Slt70-like"/>
    <property type="match status" value="1"/>
</dbReference>
<sequence>MRGNTFLAWVIIIVSIGYFVHIEPYMARHYAYPFMYRDVVEQEAIENHVPASLIAGIILAESKFKEEATSDRGAVGLMQLMPDTALWIGKELNQSELSENDIKNPKVNIKLGTWYIAHLLEEYHDNEILALAAYNAGRGHVDDWMKENGWDYEFSNIRDIPFPETRKYVEMVLAYQKQYEVLYPLERN</sequence>
<dbReference type="AlphaFoldDB" id="A0A096ANB5"/>
<keyword evidence="1" id="KW-0812">Transmembrane</keyword>
<dbReference type="InterPro" id="IPR023346">
    <property type="entry name" value="Lysozyme-like_dom_sf"/>
</dbReference>
<dbReference type="InterPro" id="IPR008258">
    <property type="entry name" value="Transglycosylase_SLT_dom_1"/>
</dbReference>
<keyword evidence="1" id="KW-0472">Membrane</keyword>
<proteinExistence type="predicted"/>
<dbReference type="EMBL" id="JRNT01000005">
    <property type="protein sequence ID" value="KGF48255.1"/>
    <property type="molecule type" value="Genomic_DNA"/>
</dbReference>
<gene>
    <name evidence="3" type="ORF">HMPREF0872_01290</name>
</gene>